<dbReference type="AlphaFoldDB" id="A0A0W0FFB3"/>
<dbReference type="PANTHER" id="PTHR37016:SF3">
    <property type="entry name" value="NEUTRAL PROTEASE 2-RELATED"/>
    <property type="match status" value="1"/>
</dbReference>
<evidence type="ECO:0000256" key="2">
    <source>
        <dbReference type="ARBA" id="ARBA00010279"/>
    </source>
</evidence>
<keyword evidence="8" id="KW-0732">Signal</keyword>
<dbReference type="GO" id="GO:0006508">
    <property type="term" value="P:proteolysis"/>
    <property type="evidence" value="ECO:0007669"/>
    <property type="project" value="UniProtKB-KW"/>
</dbReference>
<dbReference type="SMART" id="SM01351">
    <property type="entry name" value="Aspzincin_M35"/>
    <property type="match status" value="1"/>
</dbReference>
<dbReference type="Proteomes" id="UP000054988">
    <property type="component" value="Unassembled WGS sequence"/>
</dbReference>
<comment type="cofactor">
    <cofactor evidence="1">
        <name>Zn(2+)</name>
        <dbReference type="ChEBI" id="CHEBI:29105"/>
    </cofactor>
</comment>
<evidence type="ECO:0000256" key="5">
    <source>
        <dbReference type="ARBA" id="ARBA00022801"/>
    </source>
</evidence>
<dbReference type="PANTHER" id="PTHR37016">
    <property type="match status" value="1"/>
</dbReference>
<evidence type="ECO:0000313" key="11">
    <source>
        <dbReference type="Proteomes" id="UP000054988"/>
    </source>
</evidence>
<gene>
    <name evidence="10" type="ORF">WG66_12367</name>
</gene>
<evidence type="ECO:0000259" key="9">
    <source>
        <dbReference type="SMART" id="SM01351"/>
    </source>
</evidence>
<comment type="caution">
    <text evidence="10">The sequence shown here is derived from an EMBL/GenBank/DDBJ whole genome shotgun (WGS) entry which is preliminary data.</text>
</comment>
<protein>
    <submittedName>
        <fullName evidence="10">Putative metalloprotease</fullName>
    </submittedName>
</protein>
<organism evidence="10 11">
    <name type="scientific">Moniliophthora roreri</name>
    <name type="common">Frosty pod rot fungus</name>
    <name type="synonym">Monilia roreri</name>
    <dbReference type="NCBI Taxonomy" id="221103"/>
    <lineage>
        <taxon>Eukaryota</taxon>
        <taxon>Fungi</taxon>
        <taxon>Dikarya</taxon>
        <taxon>Basidiomycota</taxon>
        <taxon>Agaricomycotina</taxon>
        <taxon>Agaricomycetes</taxon>
        <taxon>Agaricomycetidae</taxon>
        <taxon>Agaricales</taxon>
        <taxon>Marasmiineae</taxon>
        <taxon>Marasmiaceae</taxon>
        <taxon>Moniliophthora</taxon>
    </lineage>
</organism>
<keyword evidence="4" id="KW-0479">Metal-binding</keyword>
<evidence type="ECO:0000256" key="8">
    <source>
        <dbReference type="SAM" id="SignalP"/>
    </source>
</evidence>
<keyword evidence="5" id="KW-0378">Hydrolase</keyword>
<dbReference type="EMBL" id="LATX01002019">
    <property type="protein sequence ID" value="KTB35033.1"/>
    <property type="molecule type" value="Genomic_DNA"/>
</dbReference>
<dbReference type="InterPro" id="IPR024079">
    <property type="entry name" value="MetalloPept_cat_dom_sf"/>
</dbReference>
<dbReference type="eggNOG" id="ENOG502SIJR">
    <property type="taxonomic scope" value="Eukaryota"/>
</dbReference>
<dbReference type="Gene3D" id="3.40.390.10">
    <property type="entry name" value="Collagenase (Catalytic Domain)"/>
    <property type="match status" value="1"/>
</dbReference>
<accession>A0A0W0FFB3</accession>
<dbReference type="InterPro" id="IPR029463">
    <property type="entry name" value="Lys_MEP"/>
</dbReference>
<evidence type="ECO:0000256" key="1">
    <source>
        <dbReference type="ARBA" id="ARBA00001947"/>
    </source>
</evidence>
<name>A0A0W0FFB3_MONRR</name>
<dbReference type="Gene3D" id="2.60.40.2970">
    <property type="match status" value="1"/>
</dbReference>
<sequence length="363" mass="39872">MLSSSIRSLLPLAVALLSATAIAAEPSLSLRVSGPQDVDGVHNLKVVATLTNTGNDSIKLLNDPRSLLSKAPANTFNIKNEKGDSPSFHGLRMKYSPIWSMNNGAASGTFTVLEPGQPVEVEHDLSSAYDFTHAGEGSYDITAAKSFHYLDESTQKLKVIEAKVERGFKSKVSGKLVKARATRPVRRSPGGIEYSNCSEKQQSQILNATIAAQAYTNSSYEYLSKQNETGTPRYETWFGNFTQQRHDNVTTHYANLLKHPYTNYTYECRPDDCSSNTTFAYVYPTEFGTINLCNAFWQTNTTGADSRAGTLVHEALHFQIIAGTGDHAYTRGPAMELAAESPELAIDNSDSHEYFSENVEELD</sequence>
<keyword evidence="3 10" id="KW-0645">Protease</keyword>
<feature type="chain" id="PRO_5006901722" evidence="8">
    <location>
        <begin position="25"/>
        <end position="363"/>
    </location>
</feature>
<dbReference type="InterPro" id="IPR050414">
    <property type="entry name" value="Fungal_M35_metalloproteases"/>
</dbReference>
<evidence type="ECO:0000256" key="3">
    <source>
        <dbReference type="ARBA" id="ARBA00022670"/>
    </source>
</evidence>
<reference evidence="10 11" key="1">
    <citation type="submission" date="2015-12" db="EMBL/GenBank/DDBJ databases">
        <title>Draft genome sequence of Moniliophthora roreri, the causal agent of frosty pod rot of cacao.</title>
        <authorList>
            <person name="Aime M.C."/>
            <person name="Diaz-Valderrama J.R."/>
            <person name="Kijpornyongpan T."/>
            <person name="Phillips-Mora W."/>
        </authorList>
    </citation>
    <scope>NUCLEOTIDE SEQUENCE [LARGE SCALE GENOMIC DNA]</scope>
    <source>
        <strain evidence="10 11">MCA 2952</strain>
    </source>
</reference>
<feature type="signal peptide" evidence="8">
    <location>
        <begin position="1"/>
        <end position="24"/>
    </location>
</feature>
<keyword evidence="7 10" id="KW-0482">Metalloprotease</keyword>
<evidence type="ECO:0000256" key="6">
    <source>
        <dbReference type="ARBA" id="ARBA00022833"/>
    </source>
</evidence>
<dbReference type="SUPFAM" id="SSF55486">
    <property type="entry name" value="Metalloproteases ('zincins'), catalytic domain"/>
    <property type="match status" value="1"/>
</dbReference>
<comment type="similarity">
    <text evidence="2">Belongs to the peptidase M35 family.</text>
</comment>
<evidence type="ECO:0000256" key="7">
    <source>
        <dbReference type="ARBA" id="ARBA00023049"/>
    </source>
</evidence>
<feature type="domain" description="Lysine-specific metallo-endopeptidase" evidence="9">
    <location>
        <begin position="221"/>
        <end position="357"/>
    </location>
</feature>
<evidence type="ECO:0000256" key="4">
    <source>
        <dbReference type="ARBA" id="ARBA00022723"/>
    </source>
</evidence>
<proteinExistence type="inferred from homology"/>
<dbReference type="Pfam" id="PF14521">
    <property type="entry name" value="Aspzincin_M35"/>
    <property type="match status" value="1"/>
</dbReference>
<keyword evidence="6" id="KW-0862">Zinc</keyword>
<evidence type="ECO:0000313" key="10">
    <source>
        <dbReference type="EMBL" id="KTB35033.1"/>
    </source>
</evidence>
<dbReference type="GO" id="GO:0046872">
    <property type="term" value="F:metal ion binding"/>
    <property type="evidence" value="ECO:0007669"/>
    <property type="project" value="UniProtKB-KW"/>
</dbReference>
<dbReference type="GO" id="GO:0004222">
    <property type="term" value="F:metalloendopeptidase activity"/>
    <property type="evidence" value="ECO:0007669"/>
    <property type="project" value="InterPro"/>
</dbReference>